<comment type="caution">
    <text evidence="3">The sequence shown here is derived from an EMBL/GenBank/DDBJ whole genome shotgun (WGS) entry which is preliminary data.</text>
</comment>
<dbReference type="SMART" id="SM00054">
    <property type="entry name" value="EFh"/>
    <property type="match status" value="2"/>
</dbReference>
<evidence type="ECO:0000313" key="4">
    <source>
        <dbReference type="Proteomes" id="UP001162131"/>
    </source>
</evidence>
<name>A0AAU9JDN5_9CILI</name>
<organism evidence="3 4">
    <name type="scientific">Blepharisma stoltei</name>
    <dbReference type="NCBI Taxonomy" id="1481888"/>
    <lineage>
        <taxon>Eukaryota</taxon>
        <taxon>Sar</taxon>
        <taxon>Alveolata</taxon>
        <taxon>Ciliophora</taxon>
        <taxon>Postciliodesmatophora</taxon>
        <taxon>Heterotrichea</taxon>
        <taxon>Heterotrichida</taxon>
        <taxon>Blepharismidae</taxon>
        <taxon>Blepharisma</taxon>
    </lineage>
</organism>
<accession>A0AAU9JDN5</accession>
<dbReference type="Pfam" id="PF00036">
    <property type="entry name" value="EF-hand_1"/>
    <property type="match status" value="1"/>
</dbReference>
<dbReference type="CDD" id="cd00051">
    <property type="entry name" value="EFh"/>
    <property type="match status" value="1"/>
</dbReference>
<reference evidence="3" key="1">
    <citation type="submission" date="2021-09" db="EMBL/GenBank/DDBJ databases">
        <authorList>
            <consortium name="AG Swart"/>
            <person name="Singh M."/>
            <person name="Singh A."/>
            <person name="Seah K."/>
            <person name="Emmerich C."/>
        </authorList>
    </citation>
    <scope>NUCLEOTIDE SEQUENCE</scope>
    <source>
        <strain evidence="3">ATCC30299</strain>
    </source>
</reference>
<evidence type="ECO:0000259" key="2">
    <source>
        <dbReference type="PROSITE" id="PS50222"/>
    </source>
</evidence>
<dbReference type="SUPFAM" id="SSF47473">
    <property type="entry name" value="EF-hand"/>
    <property type="match status" value="1"/>
</dbReference>
<dbReference type="InterPro" id="IPR011992">
    <property type="entry name" value="EF-hand-dom_pair"/>
</dbReference>
<dbReference type="InterPro" id="IPR002048">
    <property type="entry name" value="EF_hand_dom"/>
</dbReference>
<proteinExistence type="predicted"/>
<dbReference type="Gene3D" id="1.10.238.10">
    <property type="entry name" value="EF-hand"/>
    <property type="match status" value="1"/>
</dbReference>
<feature type="domain" description="EF-hand" evidence="2">
    <location>
        <begin position="47"/>
        <end position="82"/>
    </location>
</feature>
<dbReference type="PROSITE" id="PS50222">
    <property type="entry name" value="EF_HAND_2"/>
    <property type="match status" value="1"/>
</dbReference>
<dbReference type="InterPro" id="IPR018247">
    <property type="entry name" value="EF_Hand_1_Ca_BS"/>
</dbReference>
<dbReference type="EMBL" id="CAJZBQ010000038">
    <property type="protein sequence ID" value="CAG9325390.1"/>
    <property type="molecule type" value="Genomic_DNA"/>
</dbReference>
<sequence>MGNKHSGRGHLSERCRALAEEIFKEIDIDGSLTIDMEETAKWWDRNFAIVNSRAMFENVDRDRNGTIEFNEWIDFWTMVKHQGYSDDEIYEELTNLKNRGSWVQFIGTQVHAKAKD</sequence>
<gene>
    <name evidence="3" type="ORF">BSTOLATCC_MIC38648</name>
</gene>
<protein>
    <recommendedName>
        <fullName evidence="2">EF-hand domain-containing protein</fullName>
    </recommendedName>
</protein>
<evidence type="ECO:0000256" key="1">
    <source>
        <dbReference type="ARBA" id="ARBA00022837"/>
    </source>
</evidence>
<dbReference type="PROSITE" id="PS00018">
    <property type="entry name" value="EF_HAND_1"/>
    <property type="match status" value="1"/>
</dbReference>
<dbReference type="Proteomes" id="UP001162131">
    <property type="component" value="Unassembled WGS sequence"/>
</dbReference>
<keyword evidence="1" id="KW-0106">Calcium</keyword>
<dbReference type="GO" id="GO:0005509">
    <property type="term" value="F:calcium ion binding"/>
    <property type="evidence" value="ECO:0007669"/>
    <property type="project" value="InterPro"/>
</dbReference>
<dbReference type="AlphaFoldDB" id="A0AAU9JDN5"/>
<evidence type="ECO:0000313" key="3">
    <source>
        <dbReference type="EMBL" id="CAG9325390.1"/>
    </source>
</evidence>
<keyword evidence="4" id="KW-1185">Reference proteome</keyword>